<dbReference type="InterPro" id="IPR006160">
    <property type="entry name" value="SCFA_transpt_AtoE"/>
</dbReference>
<name>A0ABT3RLD6_9BACT</name>
<gene>
    <name evidence="3" type="ORF">OO013_00735</name>
</gene>
<evidence type="ECO:0000256" key="1">
    <source>
        <dbReference type="SAM" id="MobiDB-lite"/>
    </source>
</evidence>
<feature type="transmembrane region" description="Helical" evidence="2">
    <location>
        <begin position="12"/>
        <end position="35"/>
    </location>
</feature>
<feature type="region of interest" description="Disordered" evidence="1">
    <location>
        <begin position="231"/>
        <end position="258"/>
    </location>
</feature>
<evidence type="ECO:0000313" key="4">
    <source>
        <dbReference type="Proteomes" id="UP001209885"/>
    </source>
</evidence>
<accession>A0ABT3RLD6</accession>
<feature type="transmembrane region" description="Helical" evidence="2">
    <location>
        <begin position="139"/>
        <end position="157"/>
    </location>
</feature>
<dbReference type="RefSeq" id="WP_266054602.1">
    <property type="nucleotide sequence ID" value="NZ_JAPFQN010000001.1"/>
</dbReference>
<feature type="transmembrane region" description="Helical" evidence="2">
    <location>
        <begin position="265"/>
        <end position="284"/>
    </location>
</feature>
<organism evidence="3 4">
    <name type="scientific">Mangrovivirga halotolerans</name>
    <dbReference type="NCBI Taxonomy" id="2993936"/>
    <lineage>
        <taxon>Bacteria</taxon>
        <taxon>Pseudomonadati</taxon>
        <taxon>Bacteroidota</taxon>
        <taxon>Cytophagia</taxon>
        <taxon>Cytophagales</taxon>
        <taxon>Mangrovivirgaceae</taxon>
        <taxon>Mangrovivirga</taxon>
    </lineage>
</organism>
<dbReference type="Proteomes" id="UP001209885">
    <property type="component" value="Unassembled WGS sequence"/>
</dbReference>
<sequence>MRHPDRKSYFDFLPSPFGIAVILTVVTMILSIILGSEEESGILNKSMATLEYWNKGFWDLLAFSMQMSLILILGHTLAKTPMVDKAINFFSCRCTSNAKAILIIAISSMIMGWINWGLGLIFGAVLVRKTGELAAKNNWKLNYGALGAAGYAGMMIWHGGLSGSAPLTVAEPDHFLVDQMGVLPVSETIFTTENILTCVAIIVFVPLGLLARNQITGRSLNLPSFLYEEKEEEQEEKKEENGEKDINPGEPPYQKEDSMGMEKSIITSTILGILFIAAIAVVIFNQEYNSALAFLNLNFINFILFGVCIIGQGSLLKFQKVATSAVSESAGIILQFPLYAGIMGIMKYSGLVETISDQFVFWSSQDSLPIFTFISAGILNVFVPSGGGQWAVQGPVLIDAAKSLNVPMGKMVMAMSYGDQITNMLQPFWALPLLGITGLKASRLIPYCLAIFGVGATIYIISLALW</sequence>
<comment type="caution">
    <text evidence="3">The sequence shown here is derived from an EMBL/GenBank/DDBJ whole genome shotgun (WGS) entry which is preliminary data.</text>
</comment>
<feature type="transmembrane region" description="Helical" evidence="2">
    <location>
        <begin position="98"/>
        <end position="127"/>
    </location>
</feature>
<dbReference type="EMBL" id="JAPFQN010000001">
    <property type="protein sequence ID" value="MCX2742365.1"/>
    <property type="molecule type" value="Genomic_DNA"/>
</dbReference>
<keyword evidence="2" id="KW-0472">Membrane</keyword>
<dbReference type="PANTHER" id="PTHR41983">
    <property type="entry name" value="SHORT-CHAIN FATTY ACID TRANSPORTER-RELATED"/>
    <property type="match status" value="1"/>
</dbReference>
<proteinExistence type="predicted"/>
<feature type="transmembrane region" description="Helical" evidence="2">
    <location>
        <begin position="444"/>
        <end position="465"/>
    </location>
</feature>
<evidence type="ECO:0000313" key="3">
    <source>
        <dbReference type="EMBL" id="MCX2742365.1"/>
    </source>
</evidence>
<keyword evidence="2" id="KW-1133">Transmembrane helix</keyword>
<evidence type="ECO:0000256" key="2">
    <source>
        <dbReference type="SAM" id="Phobius"/>
    </source>
</evidence>
<protein>
    <submittedName>
        <fullName evidence="3">TIGR00366 family protein</fullName>
    </submittedName>
</protein>
<keyword evidence="4" id="KW-1185">Reference proteome</keyword>
<dbReference type="Pfam" id="PF02667">
    <property type="entry name" value="SCFA_trans"/>
    <property type="match status" value="1"/>
</dbReference>
<feature type="transmembrane region" description="Helical" evidence="2">
    <location>
        <begin position="290"/>
        <end position="310"/>
    </location>
</feature>
<feature type="compositionally biased region" description="Basic and acidic residues" evidence="1">
    <location>
        <begin position="235"/>
        <end position="258"/>
    </location>
</feature>
<keyword evidence="2" id="KW-0812">Transmembrane</keyword>
<dbReference type="PANTHER" id="PTHR41983:SF2">
    <property type="entry name" value="SHORT-CHAIN FATTY ACID TRANSPORTER-RELATED"/>
    <property type="match status" value="1"/>
</dbReference>
<feature type="transmembrane region" description="Helical" evidence="2">
    <location>
        <begin position="194"/>
        <end position="211"/>
    </location>
</feature>
<feature type="transmembrane region" description="Helical" evidence="2">
    <location>
        <begin position="56"/>
        <end position="78"/>
    </location>
</feature>
<reference evidence="3 4" key="1">
    <citation type="submission" date="2022-11" db="EMBL/GenBank/DDBJ databases">
        <title>The characterization of three novel Bacteroidetes species and genomic analysis of their roles in tidal elemental geochemical cycles.</title>
        <authorList>
            <person name="Ma K."/>
        </authorList>
    </citation>
    <scope>NUCLEOTIDE SEQUENCE [LARGE SCALE GENOMIC DNA]</scope>
    <source>
        <strain evidence="3 4">M17</strain>
    </source>
</reference>